<protein>
    <submittedName>
        <fullName evidence="2">Uncharacterized protein</fullName>
    </submittedName>
</protein>
<accession>A0AA38TB44</accession>
<evidence type="ECO:0000313" key="3">
    <source>
        <dbReference type="Proteomes" id="UP001172457"/>
    </source>
</evidence>
<feature type="compositionally biased region" description="Polar residues" evidence="1">
    <location>
        <begin position="192"/>
        <end position="216"/>
    </location>
</feature>
<evidence type="ECO:0000256" key="1">
    <source>
        <dbReference type="SAM" id="MobiDB-lite"/>
    </source>
</evidence>
<name>A0AA38TB44_9ASTR</name>
<keyword evidence="3" id="KW-1185">Reference proteome</keyword>
<dbReference type="Proteomes" id="UP001172457">
    <property type="component" value="Chromosome 3"/>
</dbReference>
<dbReference type="EMBL" id="JARYMX010000003">
    <property type="protein sequence ID" value="KAJ9556809.1"/>
    <property type="molecule type" value="Genomic_DNA"/>
</dbReference>
<feature type="region of interest" description="Disordered" evidence="1">
    <location>
        <begin position="116"/>
        <end position="157"/>
    </location>
</feature>
<gene>
    <name evidence="2" type="ORF">OSB04_011423</name>
</gene>
<feature type="compositionally biased region" description="Basic and acidic residues" evidence="1">
    <location>
        <begin position="116"/>
        <end position="138"/>
    </location>
</feature>
<feature type="compositionally biased region" description="Polar residues" evidence="1">
    <location>
        <begin position="256"/>
        <end position="265"/>
    </location>
</feature>
<proteinExistence type="predicted"/>
<feature type="region of interest" description="Disordered" evidence="1">
    <location>
        <begin position="176"/>
        <end position="265"/>
    </location>
</feature>
<dbReference type="AlphaFoldDB" id="A0AA38TB44"/>
<reference evidence="2" key="1">
    <citation type="submission" date="2023-03" db="EMBL/GenBank/DDBJ databases">
        <title>Chromosome-scale reference genome and RAD-based genetic map of yellow starthistle (Centaurea solstitialis) reveal putative structural variation and QTLs associated with invader traits.</title>
        <authorList>
            <person name="Reatini B."/>
            <person name="Cang F.A."/>
            <person name="Jiang Q."/>
            <person name="Mckibben M.T.W."/>
            <person name="Barker M.S."/>
            <person name="Rieseberg L.H."/>
            <person name="Dlugosch K.M."/>
        </authorList>
    </citation>
    <scope>NUCLEOTIDE SEQUENCE</scope>
    <source>
        <strain evidence="2">CAN-66</strain>
        <tissue evidence="2">Leaf</tissue>
    </source>
</reference>
<sequence>MDHSATKSSTLEELEKEVHHLRLKAMDLDAYQHRVSNLIVILSKKDILINTLEKDLLEANAKRVRLSSVCETTKSLVITFQINYADLLERFKSQSVDLDSQKEAFKKLDQDFARKLIEQDKNKPEGAKSVGTDREKSVKPQTPKGLRNQNSKSNDACASVKPIKGLDFSSSTFAVGENSKAKPNQPLASLKPNFQKSPSAKGGKSTSEKPSSNSHRAFNADARRKDGRRNVKPPGRDHPRKNNRFNAFPKRHRPSHTGSGHASPSVGFYSNMSVNRKHTLNNALDAFHNDMCSMFDNFLCNGVANSFNAYNSNAYSRKRKGNKKGNKNPSPSVKSPAPKEKSKKGTTLKTSVVTNPKTHDCCRAFLYDYVAREEGPVKLADKTRKYIKANGKITNGKYIIKNVRYVEGLEYNLFSSRQLCDNGYSVHQFMYVSTICDEDENIILKGRRTGHLYTTVFLTHPLRNL</sequence>
<organism evidence="2 3">
    <name type="scientific">Centaurea solstitialis</name>
    <name type="common">yellow star-thistle</name>
    <dbReference type="NCBI Taxonomy" id="347529"/>
    <lineage>
        <taxon>Eukaryota</taxon>
        <taxon>Viridiplantae</taxon>
        <taxon>Streptophyta</taxon>
        <taxon>Embryophyta</taxon>
        <taxon>Tracheophyta</taxon>
        <taxon>Spermatophyta</taxon>
        <taxon>Magnoliopsida</taxon>
        <taxon>eudicotyledons</taxon>
        <taxon>Gunneridae</taxon>
        <taxon>Pentapetalae</taxon>
        <taxon>asterids</taxon>
        <taxon>campanulids</taxon>
        <taxon>Asterales</taxon>
        <taxon>Asteraceae</taxon>
        <taxon>Carduoideae</taxon>
        <taxon>Cardueae</taxon>
        <taxon>Centaureinae</taxon>
        <taxon>Centaurea</taxon>
    </lineage>
</organism>
<feature type="compositionally biased region" description="Low complexity" evidence="1">
    <location>
        <begin position="327"/>
        <end position="336"/>
    </location>
</feature>
<evidence type="ECO:0000313" key="2">
    <source>
        <dbReference type="EMBL" id="KAJ9556809.1"/>
    </source>
</evidence>
<feature type="compositionally biased region" description="Polar residues" evidence="1">
    <location>
        <begin position="147"/>
        <end position="156"/>
    </location>
</feature>
<feature type="compositionally biased region" description="Basic residues" evidence="1">
    <location>
        <begin position="238"/>
        <end position="255"/>
    </location>
</feature>
<feature type="compositionally biased region" description="Basic residues" evidence="1">
    <location>
        <begin position="316"/>
        <end position="326"/>
    </location>
</feature>
<comment type="caution">
    <text evidence="2">The sequence shown here is derived from an EMBL/GenBank/DDBJ whole genome shotgun (WGS) entry which is preliminary data.</text>
</comment>
<feature type="region of interest" description="Disordered" evidence="1">
    <location>
        <begin position="316"/>
        <end position="350"/>
    </location>
</feature>